<feature type="domain" description="DNA-directed DNA polymerase family B exonuclease" evidence="15">
    <location>
        <begin position="491"/>
        <end position="722"/>
    </location>
</feature>
<dbReference type="Gene3D" id="1.10.132.60">
    <property type="entry name" value="DNA polymerase family B, C-terminal domain"/>
    <property type="match status" value="1"/>
</dbReference>
<dbReference type="SUPFAM" id="SSF56672">
    <property type="entry name" value="DNA/RNA polymerases"/>
    <property type="match status" value="1"/>
</dbReference>
<dbReference type="FunFam" id="3.90.1600.10:FF:000022">
    <property type="entry name" value="DNA polymerase"/>
    <property type="match status" value="1"/>
</dbReference>
<dbReference type="InterPro" id="IPR043502">
    <property type="entry name" value="DNA/RNA_pol_sf"/>
</dbReference>
<dbReference type="Gene3D" id="3.30.420.10">
    <property type="entry name" value="Ribonuclease H-like superfamily/Ribonuclease H"/>
    <property type="match status" value="1"/>
</dbReference>
<evidence type="ECO:0000256" key="5">
    <source>
        <dbReference type="ARBA" id="ARBA00022705"/>
    </source>
</evidence>
<dbReference type="GO" id="GO:0003887">
    <property type="term" value="F:DNA-directed DNA polymerase activity"/>
    <property type="evidence" value="ECO:0007669"/>
    <property type="project" value="UniProtKB-KW"/>
</dbReference>
<organism evidence="18 19">
    <name type="scientific">Petrolisthes cinctipes</name>
    <name type="common">Flat porcelain crab</name>
    <dbReference type="NCBI Taxonomy" id="88211"/>
    <lineage>
        <taxon>Eukaryota</taxon>
        <taxon>Metazoa</taxon>
        <taxon>Ecdysozoa</taxon>
        <taxon>Arthropoda</taxon>
        <taxon>Crustacea</taxon>
        <taxon>Multicrustacea</taxon>
        <taxon>Malacostraca</taxon>
        <taxon>Eumalacostraca</taxon>
        <taxon>Eucarida</taxon>
        <taxon>Decapoda</taxon>
        <taxon>Pleocyemata</taxon>
        <taxon>Anomura</taxon>
        <taxon>Galatheoidea</taxon>
        <taxon>Porcellanidae</taxon>
        <taxon>Petrolisthes</taxon>
    </lineage>
</organism>
<dbReference type="PANTHER" id="PTHR45861:SF1">
    <property type="entry name" value="DNA POLYMERASE ALPHA CATALYTIC SUBUNIT"/>
    <property type="match status" value="1"/>
</dbReference>
<dbReference type="FunFam" id="3.30.70.2820:FF:000001">
    <property type="entry name" value="DNA polymerase"/>
    <property type="match status" value="1"/>
</dbReference>
<feature type="domain" description="DNA-directed DNA polymerase family B multifunctional" evidence="14">
    <location>
        <begin position="792"/>
        <end position="1240"/>
    </location>
</feature>
<dbReference type="PRINTS" id="PR00106">
    <property type="entry name" value="DNAPOLB"/>
</dbReference>
<sequence>MDGDGDTATGENLATSRSRRNRSDKHGRFAALARLKGLKGSKHKYEVSSVANVYEEIDEKEYSKRRQERLEDDWIVDDDGSGYVEDGREIFEDDNGDDDLFLSKKNKAKKQKGENGKHSDTSRGSHGSASIRNMIKNMPVKKKKNESQVCLAEDDLLGDILQDLDKPSVIRPAQPTLFKKKVSKPSPIAKREHINPFIKPSAITPTRAKTMLKPRNISDSSLNGSSPKAKRHLEVEEMPPSQTIEECNTEDLMDGGFEDDFDEIEEMMETTESIDNITTTADRKVEAKNEKVEVKSTELETEANRGFTTKPKVDDVQLTSGWETVKGEICETQKVQDVHIDSSQLPLITTDEGDQVLRFYWLDAYEDYFKQPGTVFLFGKVWIEGAKSYVSCCVTIKNIQRRIIILPRKKRVNPTTKEEGVDVSMMDVYQEFNSSVSEKFKILQFKSRKVTKKYCFEKVEVPEESEYLEVRYSADLPALPSDLQGETFSCVFGTNTSALELLLLERRIKGPGWLDIKLPQLPSPAVSWCKIEAVATKPEHVTLVAGPTPPPLVVMSLGLRTTINTKTHQNEVAMVSCLVHHEFSIDKAPPQPPFQSHFCAMTHPCDVPWPWDLKDALAHSHTRVEKSDTERALLGFLLAKIHKVDPDIVVGHDIFGFDLTVLLHRISFNKIGHWSRLGRLKRTQMPKLTGKGFAERTAMCGRLVCDLKISAKELIRAKSYELAPLVSQVLRVPEAQCKTLTTEEVKKMYDSSSCLLHLVSLTMQDTLYVARLLCELNVLPLALQITNIAGNVMSRTLLGGRSERNEFLLLHAFNEKNFIVPDKQYGKGNQKVTVTEDGEDGEDGRAGGKQKGRRKPAYAGGLVLDPKRGFYDKFILLMDFNSLYPSIIQEYNICFTTLKWEVNESDDESGLLRLPDQELEPGVLPTEIRKLVESRRQVKAMMKQPDISSDLKLQYDIRQKALKLTANSMYGCLGFSNSRFFARHLAALVTGKGREILLNTRDLVQKMNLDVIYGDTDSIMINSNCTDYDQVFKLGHKVKTEVNKLYKLLELDIDGVFKYMLLLKKKKYAALTVTRLSSGQLVEEQELKGLDIVRRDWSQLSSDCGKHIVSQILSDQGPDERIENIHLHLENIKADLEAGKIPLEQLTITKSLTKNPEDYPDKKSLPHVQVALRMGSRGGKKLRQGDTVEYVICQDGSNLGAMQRAYHVEELQSNPALSIDKNFYLAHQIHPVVSRLCDPIEGTDAARIAECLGLDPSGYRVSKQYGEGEEDDMLANQISDEERYRSCDRFTFQCPNTDIQCETIITMDSAFCGVGTGSNLDPALQNCPNPKCKFPIFSRTVPILNKLRLDIRNYILKYYNGWLICEDPGCNNRTRRIPLRFSRGFPICNSCERGVLLREYTESQLYKQLCFYEYIFDFHKACQKNKDERIRDENLRKAYNILHTEVQRTLKQNAYSEVNLSKLFASLMAKPQIRGS</sequence>
<dbReference type="EMBL" id="JAWQEG010001479">
    <property type="protein sequence ID" value="KAK3879195.1"/>
    <property type="molecule type" value="Genomic_DNA"/>
</dbReference>
<feature type="region of interest" description="Disordered" evidence="13">
    <location>
        <begin position="1"/>
        <end position="27"/>
    </location>
</feature>
<evidence type="ECO:0000259" key="16">
    <source>
        <dbReference type="Pfam" id="PF08996"/>
    </source>
</evidence>
<proteinExistence type="inferred from homology"/>
<evidence type="ECO:0000313" key="19">
    <source>
        <dbReference type="Proteomes" id="UP001286313"/>
    </source>
</evidence>
<name>A0AAE1FRR7_PETCI</name>
<dbReference type="GO" id="GO:0033554">
    <property type="term" value="P:cellular response to stress"/>
    <property type="evidence" value="ECO:0007669"/>
    <property type="project" value="UniProtKB-ARBA"/>
</dbReference>
<dbReference type="EC" id="2.7.7.7" evidence="12"/>
<protein>
    <recommendedName>
        <fullName evidence="12">DNA polymerase</fullName>
        <ecNumber evidence="12">2.7.7.7</ecNumber>
    </recommendedName>
</protein>
<dbReference type="PROSITE" id="PS00116">
    <property type="entry name" value="DNA_POLYMERASE_B"/>
    <property type="match status" value="1"/>
</dbReference>
<keyword evidence="7" id="KW-0863">Zinc-finger</keyword>
<comment type="subcellular location">
    <subcellularLocation>
        <location evidence="1">Nucleus</location>
    </subcellularLocation>
</comment>
<evidence type="ECO:0000256" key="3">
    <source>
        <dbReference type="ARBA" id="ARBA00022679"/>
    </source>
</evidence>
<dbReference type="Gene3D" id="1.10.3200.20">
    <property type="entry name" value="DNA Polymerase alpha, zinc finger"/>
    <property type="match status" value="1"/>
</dbReference>
<dbReference type="InterPro" id="IPR024647">
    <property type="entry name" value="DNA_pol_a_cat_su_N"/>
</dbReference>
<dbReference type="Gene3D" id="3.30.70.2820">
    <property type="match status" value="1"/>
</dbReference>
<dbReference type="InterPro" id="IPR006133">
    <property type="entry name" value="DNA-dir_DNA_pol_B_exonuc"/>
</dbReference>
<feature type="region of interest" description="Disordered" evidence="13">
    <location>
        <begin position="59"/>
        <end position="146"/>
    </location>
</feature>
<dbReference type="Proteomes" id="UP001286313">
    <property type="component" value="Unassembled WGS sequence"/>
</dbReference>
<keyword evidence="9 12" id="KW-0239">DNA-directed DNA polymerase</keyword>
<evidence type="ECO:0000256" key="7">
    <source>
        <dbReference type="ARBA" id="ARBA00022771"/>
    </source>
</evidence>
<dbReference type="GO" id="GO:0006272">
    <property type="term" value="P:leading strand elongation"/>
    <property type="evidence" value="ECO:0007669"/>
    <property type="project" value="TreeGrafter"/>
</dbReference>
<feature type="compositionally biased region" description="Acidic residues" evidence="13">
    <location>
        <begin position="70"/>
        <end position="80"/>
    </location>
</feature>
<evidence type="ECO:0000259" key="15">
    <source>
        <dbReference type="Pfam" id="PF03104"/>
    </source>
</evidence>
<dbReference type="FunFam" id="1.10.287.690:FF:000003">
    <property type="entry name" value="DNA polymerase"/>
    <property type="match status" value="1"/>
</dbReference>
<evidence type="ECO:0000256" key="4">
    <source>
        <dbReference type="ARBA" id="ARBA00022695"/>
    </source>
</evidence>
<dbReference type="GO" id="GO:0008270">
    <property type="term" value="F:zinc ion binding"/>
    <property type="evidence" value="ECO:0007669"/>
    <property type="project" value="UniProtKB-KW"/>
</dbReference>
<dbReference type="InterPro" id="IPR036397">
    <property type="entry name" value="RNaseH_sf"/>
</dbReference>
<keyword evidence="6" id="KW-0479">Metal-binding</keyword>
<keyword evidence="11" id="KW-0539">Nucleus</keyword>
<evidence type="ECO:0000256" key="6">
    <source>
        <dbReference type="ARBA" id="ARBA00022723"/>
    </source>
</evidence>
<dbReference type="FunFam" id="1.10.3200.20:FF:000001">
    <property type="entry name" value="DNA polymerase"/>
    <property type="match status" value="1"/>
</dbReference>
<evidence type="ECO:0000256" key="10">
    <source>
        <dbReference type="ARBA" id="ARBA00023125"/>
    </source>
</evidence>
<dbReference type="InterPro" id="IPR045846">
    <property type="entry name" value="POLBc_alpha"/>
</dbReference>
<keyword evidence="5 12" id="KW-0235">DNA replication</keyword>
<dbReference type="Pfam" id="PF00136">
    <property type="entry name" value="DNA_pol_B"/>
    <property type="match status" value="1"/>
</dbReference>
<dbReference type="InterPro" id="IPR017964">
    <property type="entry name" value="DNA-dir_DNA_pol_B_CS"/>
</dbReference>
<comment type="caution">
    <text evidence="18">The sequence shown here is derived from an EMBL/GenBank/DDBJ whole genome shotgun (WGS) entry which is preliminary data.</text>
</comment>
<dbReference type="GO" id="GO:0003688">
    <property type="term" value="F:DNA replication origin binding"/>
    <property type="evidence" value="ECO:0007669"/>
    <property type="project" value="TreeGrafter"/>
</dbReference>
<accession>A0AAE1FRR7</accession>
<comment type="similarity">
    <text evidence="2 12">Belongs to the DNA polymerase type-B family.</text>
</comment>
<dbReference type="GO" id="GO:0000166">
    <property type="term" value="F:nucleotide binding"/>
    <property type="evidence" value="ECO:0007669"/>
    <property type="project" value="InterPro"/>
</dbReference>
<reference evidence="18" key="1">
    <citation type="submission" date="2023-10" db="EMBL/GenBank/DDBJ databases">
        <title>Genome assemblies of two species of porcelain crab, Petrolisthes cinctipes and Petrolisthes manimaculis (Anomura: Porcellanidae).</title>
        <authorList>
            <person name="Angst P."/>
        </authorList>
    </citation>
    <scope>NUCLEOTIDE SEQUENCE</scope>
    <source>
        <strain evidence="18">PB745_01</strain>
        <tissue evidence="18">Gill</tissue>
    </source>
</reference>
<dbReference type="InterPro" id="IPR042087">
    <property type="entry name" value="DNA_pol_B_thumb"/>
</dbReference>
<evidence type="ECO:0000256" key="13">
    <source>
        <dbReference type="SAM" id="MobiDB-lite"/>
    </source>
</evidence>
<dbReference type="Gene3D" id="3.90.1600.10">
    <property type="entry name" value="Palm domain of DNA polymerase"/>
    <property type="match status" value="1"/>
</dbReference>
<feature type="domain" description="Zinc finger DNA-directed DNA polymerase family B alpha" evidence="16">
    <location>
        <begin position="1277"/>
        <end position="1464"/>
    </location>
</feature>
<evidence type="ECO:0000256" key="12">
    <source>
        <dbReference type="RuleBase" id="RU000442"/>
    </source>
</evidence>
<dbReference type="InterPro" id="IPR012337">
    <property type="entry name" value="RNaseH-like_sf"/>
</dbReference>
<evidence type="ECO:0000313" key="18">
    <source>
        <dbReference type="EMBL" id="KAK3879195.1"/>
    </source>
</evidence>
<dbReference type="InterPro" id="IPR015088">
    <property type="entry name" value="Znf_DNA-dir_DNA_pol_B_alpha"/>
</dbReference>
<dbReference type="Gene3D" id="2.40.50.730">
    <property type="match status" value="1"/>
</dbReference>
<dbReference type="SUPFAM" id="SSF90234">
    <property type="entry name" value="Zinc finger domain of DNA polymerase-alpha"/>
    <property type="match status" value="1"/>
</dbReference>
<dbReference type="FunFam" id="3.30.420.10:FF:000018">
    <property type="entry name" value="DNA polymerase"/>
    <property type="match status" value="1"/>
</dbReference>
<dbReference type="Pfam" id="PF12254">
    <property type="entry name" value="DNA_pol_alpha_N"/>
    <property type="match status" value="1"/>
</dbReference>
<dbReference type="Pfam" id="PF08996">
    <property type="entry name" value="zf-DNA_Pol"/>
    <property type="match status" value="1"/>
</dbReference>
<keyword evidence="10 12" id="KW-0238">DNA-binding</keyword>
<dbReference type="SUPFAM" id="SSF53098">
    <property type="entry name" value="Ribonuclease H-like"/>
    <property type="match status" value="1"/>
</dbReference>
<evidence type="ECO:0000256" key="2">
    <source>
        <dbReference type="ARBA" id="ARBA00005755"/>
    </source>
</evidence>
<keyword evidence="3 12" id="KW-0808">Transferase</keyword>
<evidence type="ECO:0000256" key="11">
    <source>
        <dbReference type="ARBA" id="ARBA00023242"/>
    </source>
</evidence>
<feature type="compositionally biased region" description="Basic and acidic residues" evidence="13">
    <location>
        <begin position="111"/>
        <end position="123"/>
    </location>
</feature>
<dbReference type="InterPro" id="IPR023211">
    <property type="entry name" value="DNA_pol_palm_dom_sf"/>
</dbReference>
<evidence type="ECO:0000256" key="1">
    <source>
        <dbReference type="ARBA" id="ARBA00004123"/>
    </source>
</evidence>
<dbReference type="FunFam" id="1.10.132.60:FF:000004">
    <property type="entry name" value="DNA polymerase"/>
    <property type="match status" value="1"/>
</dbReference>
<feature type="region of interest" description="Disordered" evidence="13">
    <location>
        <begin position="832"/>
        <end position="855"/>
    </location>
</feature>
<dbReference type="InterPro" id="IPR006172">
    <property type="entry name" value="DNA-dir_DNA_pol_B"/>
</dbReference>
<dbReference type="CDD" id="cd05776">
    <property type="entry name" value="DNA_polB_alpha_exo"/>
    <property type="match status" value="1"/>
</dbReference>
<dbReference type="InterPro" id="IPR006134">
    <property type="entry name" value="DNA-dir_DNA_pol_B_multi_dom"/>
</dbReference>
<evidence type="ECO:0000259" key="17">
    <source>
        <dbReference type="Pfam" id="PF12254"/>
    </source>
</evidence>
<dbReference type="InterPro" id="IPR038256">
    <property type="entry name" value="Pol_alpha_znc_sf"/>
</dbReference>
<dbReference type="NCBIfam" id="TIGR00592">
    <property type="entry name" value="pol2"/>
    <property type="match status" value="1"/>
</dbReference>
<evidence type="ECO:0000256" key="8">
    <source>
        <dbReference type="ARBA" id="ARBA00022833"/>
    </source>
</evidence>
<evidence type="ECO:0000256" key="9">
    <source>
        <dbReference type="ARBA" id="ARBA00022932"/>
    </source>
</evidence>
<dbReference type="PANTHER" id="PTHR45861">
    <property type="entry name" value="DNA POLYMERASE ALPHA CATALYTIC SUBUNIT"/>
    <property type="match status" value="1"/>
</dbReference>
<feature type="compositionally biased region" description="Basic and acidic residues" evidence="13">
    <location>
        <begin position="60"/>
        <end position="69"/>
    </location>
</feature>
<dbReference type="CDD" id="cd05532">
    <property type="entry name" value="POLBc_alpha"/>
    <property type="match status" value="1"/>
</dbReference>
<dbReference type="GO" id="GO:0003697">
    <property type="term" value="F:single-stranded DNA binding"/>
    <property type="evidence" value="ECO:0007669"/>
    <property type="project" value="TreeGrafter"/>
</dbReference>
<keyword evidence="4 12" id="KW-0548">Nucleotidyltransferase</keyword>
<dbReference type="GO" id="GO:0003682">
    <property type="term" value="F:chromatin binding"/>
    <property type="evidence" value="ECO:0007669"/>
    <property type="project" value="TreeGrafter"/>
</dbReference>
<keyword evidence="8" id="KW-0862">Zinc</keyword>
<dbReference type="Gene3D" id="1.10.287.690">
    <property type="entry name" value="Helix hairpin bin"/>
    <property type="match status" value="1"/>
</dbReference>
<keyword evidence="19" id="KW-1185">Reference proteome</keyword>
<dbReference type="GO" id="GO:0005658">
    <property type="term" value="C:alpha DNA polymerase:primase complex"/>
    <property type="evidence" value="ECO:0007669"/>
    <property type="project" value="UniProtKB-ARBA"/>
</dbReference>
<dbReference type="GO" id="GO:0006273">
    <property type="term" value="P:lagging strand elongation"/>
    <property type="evidence" value="ECO:0007669"/>
    <property type="project" value="TreeGrafter"/>
</dbReference>
<dbReference type="SMART" id="SM00486">
    <property type="entry name" value="POLBc"/>
    <property type="match status" value="1"/>
</dbReference>
<gene>
    <name evidence="18" type="ORF">Pcinc_016217</name>
</gene>
<comment type="catalytic activity">
    <reaction evidence="12">
        <text>DNA(n) + a 2'-deoxyribonucleoside 5'-triphosphate = DNA(n+1) + diphosphate</text>
        <dbReference type="Rhea" id="RHEA:22508"/>
        <dbReference type="Rhea" id="RHEA-COMP:17339"/>
        <dbReference type="Rhea" id="RHEA-COMP:17340"/>
        <dbReference type="ChEBI" id="CHEBI:33019"/>
        <dbReference type="ChEBI" id="CHEBI:61560"/>
        <dbReference type="ChEBI" id="CHEBI:173112"/>
        <dbReference type="EC" id="2.7.7.7"/>
    </reaction>
</comment>
<feature type="compositionally biased region" description="Acidic residues" evidence="13">
    <location>
        <begin position="91"/>
        <end position="100"/>
    </location>
</feature>
<dbReference type="Pfam" id="PF03104">
    <property type="entry name" value="DNA_pol_B_exo1"/>
    <property type="match status" value="1"/>
</dbReference>
<evidence type="ECO:0000259" key="14">
    <source>
        <dbReference type="Pfam" id="PF00136"/>
    </source>
</evidence>
<dbReference type="GO" id="GO:1902975">
    <property type="term" value="P:mitotic DNA replication initiation"/>
    <property type="evidence" value="ECO:0007669"/>
    <property type="project" value="InterPro"/>
</dbReference>
<feature type="domain" description="DNA polymerase alpha catalytic subunit N-terminal" evidence="17">
    <location>
        <begin position="32"/>
        <end position="91"/>
    </location>
</feature>